<feature type="domain" description="Type I restriction modification DNA specificity" evidence="4">
    <location>
        <begin position="373"/>
        <end position="550"/>
    </location>
</feature>
<evidence type="ECO:0000313" key="6">
    <source>
        <dbReference type="Proteomes" id="UP000315003"/>
    </source>
</evidence>
<name>A0A517SWT3_9BACT</name>
<evidence type="ECO:0000313" key="5">
    <source>
        <dbReference type="EMBL" id="QDT60586.1"/>
    </source>
</evidence>
<dbReference type="Proteomes" id="UP000315003">
    <property type="component" value="Chromosome"/>
</dbReference>
<dbReference type="InterPro" id="IPR044946">
    <property type="entry name" value="Restrct_endonuc_typeI_TRD_sf"/>
</dbReference>
<dbReference type="InterPro" id="IPR000055">
    <property type="entry name" value="Restrct_endonuc_typeI_TRD"/>
</dbReference>
<accession>A0A517SWT3</accession>
<dbReference type="SUPFAM" id="SSF116734">
    <property type="entry name" value="DNA methylase specificity domain"/>
    <property type="match status" value="2"/>
</dbReference>
<dbReference type="GO" id="GO:0009307">
    <property type="term" value="P:DNA restriction-modification system"/>
    <property type="evidence" value="ECO:0007669"/>
    <property type="project" value="UniProtKB-KW"/>
</dbReference>
<dbReference type="OrthoDB" id="9811611at2"/>
<keyword evidence="3" id="KW-0238">DNA-binding</keyword>
<dbReference type="CDD" id="cd17264">
    <property type="entry name" value="RMtype1_S_Eco3763I-TRD2-CR2_like"/>
    <property type="match status" value="1"/>
</dbReference>
<reference evidence="5 6" key="1">
    <citation type="submission" date="2019-02" db="EMBL/GenBank/DDBJ databases">
        <title>Deep-cultivation of Planctomycetes and their phenomic and genomic characterization uncovers novel biology.</title>
        <authorList>
            <person name="Wiegand S."/>
            <person name="Jogler M."/>
            <person name="Boedeker C."/>
            <person name="Pinto D."/>
            <person name="Vollmers J."/>
            <person name="Rivas-Marin E."/>
            <person name="Kohn T."/>
            <person name="Peeters S.H."/>
            <person name="Heuer A."/>
            <person name="Rast P."/>
            <person name="Oberbeckmann S."/>
            <person name="Bunk B."/>
            <person name="Jeske O."/>
            <person name="Meyerdierks A."/>
            <person name="Storesund J.E."/>
            <person name="Kallscheuer N."/>
            <person name="Luecker S."/>
            <person name="Lage O.M."/>
            <person name="Pohl T."/>
            <person name="Merkel B.J."/>
            <person name="Hornburger P."/>
            <person name="Mueller R.-W."/>
            <person name="Bruemmer F."/>
            <person name="Labrenz M."/>
            <person name="Spormann A.M."/>
            <person name="Op den Camp H."/>
            <person name="Overmann J."/>
            <person name="Amann R."/>
            <person name="Jetten M.S.M."/>
            <person name="Mascher T."/>
            <person name="Medema M.H."/>
            <person name="Devos D.P."/>
            <person name="Kaster A.-K."/>
            <person name="Ovreas L."/>
            <person name="Rohde M."/>
            <person name="Galperin M.Y."/>
            <person name="Jogler C."/>
        </authorList>
    </citation>
    <scope>NUCLEOTIDE SEQUENCE [LARGE SCALE GENOMIC DNA]</scope>
    <source>
        <strain evidence="5 6">SV_7m_r</strain>
    </source>
</reference>
<feature type="domain" description="Type I restriction modification DNA specificity" evidence="4">
    <location>
        <begin position="100"/>
        <end position="278"/>
    </location>
</feature>
<dbReference type="CDD" id="cd17249">
    <property type="entry name" value="RMtype1_S_EcoR124I-TRD2-CR2_like"/>
    <property type="match status" value="1"/>
</dbReference>
<dbReference type="AlphaFoldDB" id="A0A517SWT3"/>
<dbReference type="REBASE" id="355250">
    <property type="entry name" value="S.PbaSV7mrORF31090P"/>
</dbReference>
<dbReference type="GO" id="GO:0003677">
    <property type="term" value="F:DNA binding"/>
    <property type="evidence" value="ECO:0007669"/>
    <property type="project" value="UniProtKB-KW"/>
</dbReference>
<dbReference type="Pfam" id="PF01420">
    <property type="entry name" value="Methylase_S"/>
    <property type="match status" value="2"/>
</dbReference>
<gene>
    <name evidence="5" type="ORF">SV7mr_31100</name>
</gene>
<dbReference type="RefSeq" id="WP_145273486.1">
    <property type="nucleotide sequence ID" value="NZ_CP036272.1"/>
</dbReference>
<dbReference type="PANTHER" id="PTHR43140:SF1">
    <property type="entry name" value="TYPE I RESTRICTION ENZYME ECOKI SPECIFICITY SUBUNIT"/>
    <property type="match status" value="1"/>
</dbReference>
<evidence type="ECO:0000259" key="4">
    <source>
        <dbReference type="Pfam" id="PF01420"/>
    </source>
</evidence>
<protein>
    <submittedName>
        <fullName evidence="5">EcoKI restriction-modification system protein HsdS</fullName>
    </submittedName>
</protein>
<keyword evidence="6" id="KW-1185">Reference proteome</keyword>
<dbReference type="Gene3D" id="3.90.220.20">
    <property type="entry name" value="DNA methylase specificity domains"/>
    <property type="match status" value="2"/>
</dbReference>
<dbReference type="InterPro" id="IPR051212">
    <property type="entry name" value="Type-I_RE_S_subunit"/>
</dbReference>
<comment type="similarity">
    <text evidence="1">Belongs to the type-I restriction system S methylase family.</text>
</comment>
<dbReference type="PANTHER" id="PTHR43140">
    <property type="entry name" value="TYPE-1 RESTRICTION ENZYME ECOKI SPECIFICITY PROTEIN"/>
    <property type="match status" value="1"/>
</dbReference>
<keyword evidence="2" id="KW-0680">Restriction system</keyword>
<organism evidence="5 6">
    <name type="scientific">Stieleria bergensis</name>
    <dbReference type="NCBI Taxonomy" id="2528025"/>
    <lineage>
        <taxon>Bacteria</taxon>
        <taxon>Pseudomonadati</taxon>
        <taxon>Planctomycetota</taxon>
        <taxon>Planctomycetia</taxon>
        <taxon>Pirellulales</taxon>
        <taxon>Pirellulaceae</taxon>
        <taxon>Stieleria</taxon>
    </lineage>
</organism>
<evidence type="ECO:0000256" key="3">
    <source>
        <dbReference type="ARBA" id="ARBA00023125"/>
    </source>
</evidence>
<sequence>MSVAEKLVDYEVLKREPDVVVAELRPFVFANAGVKAIRELMLELAVTGKLTERLHDDDSAAADLDEIAAARQTLAVSLGVRIKTAKQADARTRHADWPCEWATTSVGNLGVFLGGGTPSKQNPAYWEGDIPWVSPKDMKRPYIEDAIDHVSAEGVENSSAKMIPRDSVLMVIRGMILDHSFPVAVSERDLTINQDMKALVLAMPASREFVLLVFQAFKRRVLSLVQRSSHGTCRLPIDDVANLAFPLPPLAEQKRIVSKVDRLMGICDRLESERRETLSLTDRSRRSVLASLTSSRDAAELASSWRRLSDHFEILHDRPETLADLRQTILALAVQGKLVTQDPDEEEIVLPEIKSRHVRPINNDETPFCVPPNWRWYRLGQMAEFLNGDRGKNYPNRSEYVADGIPFINTGHIDPDGTLSQSRMNYITRDKFNTLRSGKIIPGDLVYCLRGATIGKTAVVEPLIEGAVASSLVIIRLSSWLSQRYAYLYLKSPLGMELIKRFDNGSAQPNLGAKSLEEYVVPTPPHAEQHRIVAKVDRLLAQCDRVAEQLRQRQATTEQLLTATIHRILEVAQ</sequence>
<dbReference type="EMBL" id="CP036272">
    <property type="protein sequence ID" value="QDT60586.1"/>
    <property type="molecule type" value="Genomic_DNA"/>
</dbReference>
<evidence type="ECO:0000256" key="1">
    <source>
        <dbReference type="ARBA" id="ARBA00010923"/>
    </source>
</evidence>
<evidence type="ECO:0000256" key="2">
    <source>
        <dbReference type="ARBA" id="ARBA00022747"/>
    </source>
</evidence>
<proteinExistence type="inferred from homology"/>